<proteinExistence type="inferred from homology"/>
<dbReference type="Pfam" id="PF08240">
    <property type="entry name" value="ADH_N"/>
    <property type="match status" value="1"/>
</dbReference>
<evidence type="ECO:0000256" key="1">
    <source>
        <dbReference type="ARBA" id="ARBA00001947"/>
    </source>
</evidence>
<dbReference type="SUPFAM" id="SSF50129">
    <property type="entry name" value="GroES-like"/>
    <property type="match status" value="1"/>
</dbReference>
<feature type="domain" description="Alcohol dehydrogenase-like C-terminal" evidence="6">
    <location>
        <begin position="168"/>
        <end position="287"/>
    </location>
</feature>
<dbReference type="InterPro" id="IPR011032">
    <property type="entry name" value="GroES-like_sf"/>
</dbReference>
<evidence type="ECO:0000256" key="5">
    <source>
        <dbReference type="RuleBase" id="RU361277"/>
    </source>
</evidence>
<dbReference type="PANTHER" id="PTHR43401">
    <property type="entry name" value="L-THREONINE 3-DEHYDROGENASE"/>
    <property type="match status" value="1"/>
</dbReference>
<comment type="cofactor">
    <cofactor evidence="1 5">
        <name>Zn(2+)</name>
        <dbReference type="ChEBI" id="CHEBI:29105"/>
    </cofactor>
</comment>
<evidence type="ECO:0000259" key="6">
    <source>
        <dbReference type="Pfam" id="PF00107"/>
    </source>
</evidence>
<comment type="similarity">
    <text evidence="5">Belongs to the zinc-containing alcohol dehydrogenase family.</text>
</comment>
<dbReference type="Gene3D" id="3.40.50.720">
    <property type="entry name" value="NAD(P)-binding Rossmann-like Domain"/>
    <property type="match status" value="1"/>
</dbReference>
<keyword evidence="4" id="KW-0560">Oxidoreductase</keyword>
<evidence type="ECO:0000256" key="2">
    <source>
        <dbReference type="ARBA" id="ARBA00022723"/>
    </source>
</evidence>
<dbReference type="PRINTS" id="PR00368">
    <property type="entry name" value="FADPNR"/>
</dbReference>
<dbReference type="PANTHER" id="PTHR43401:SF2">
    <property type="entry name" value="L-THREONINE 3-DEHYDROGENASE"/>
    <property type="match status" value="1"/>
</dbReference>
<dbReference type="InterPro" id="IPR002328">
    <property type="entry name" value="ADH_Zn_CS"/>
</dbReference>
<accession>A0ABT9NTY9</accession>
<gene>
    <name evidence="8" type="ORF">J2S59_003710</name>
</gene>
<protein>
    <submittedName>
        <fullName evidence="8">2-desacetyl-2-hydroxyethyl bacteriochlorophyllide A dehydrogenase</fullName>
    </submittedName>
</protein>
<dbReference type="RefSeq" id="WP_068121001.1">
    <property type="nucleotide sequence ID" value="NZ_CCXJ01000331.1"/>
</dbReference>
<dbReference type="SUPFAM" id="SSF51735">
    <property type="entry name" value="NAD(P)-binding Rossmann-fold domains"/>
    <property type="match status" value="1"/>
</dbReference>
<dbReference type="Gene3D" id="3.90.180.10">
    <property type="entry name" value="Medium-chain alcohol dehydrogenases, catalytic domain"/>
    <property type="match status" value="1"/>
</dbReference>
<name>A0ABT9NTY9_9ACTN</name>
<reference evidence="8 9" key="1">
    <citation type="submission" date="2023-07" db="EMBL/GenBank/DDBJ databases">
        <title>Sequencing the genomes of 1000 actinobacteria strains.</title>
        <authorList>
            <person name="Klenk H.-P."/>
        </authorList>
    </citation>
    <scope>NUCLEOTIDE SEQUENCE [LARGE SCALE GENOMIC DNA]</scope>
    <source>
        <strain evidence="8 9">GD13</strain>
    </source>
</reference>
<dbReference type="PROSITE" id="PS00059">
    <property type="entry name" value="ADH_ZINC"/>
    <property type="match status" value="1"/>
</dbReference>
<evidence type="ECO:0000313" key="9">
    <source>
        <dbReference type="Proteomes" id="UP001240447"/>
    </source>
</evidence>
<evidence type="ECO:0000259" key="7">
    <source>
        <dbReference type="Pfam" id="PF08240"/>
    </source>
</evidence>
<evidence type="ECO:0000313" key="8">
    <source>
        <dbReference type="EMBL" id="MDP9823901.1"/>
    </source>
</evidence>
<dbReference type="InterPro" id="IPR013154">
    <property type="entry name" value="ADH-like_N"/>
</dbReference>
<keyword evidence="3 5" id="KW-0862">Zinc</keyword>
<dbReference type="InterPro" id="IPR050129">
    <property type="entry name" value="Zn_alcohol_dh"/>
</dbReference>
<dbReference type="InterPro" id="IPR036291">
    <property type="entry name" value="NAD(P)-bd_dom_sf"/>
</dbReference>
<dbReference type="InterPro" id="IPR013149">
    <property type="entry name" value="ADH-like_C"/>
</dbReference>
<dbReference type="Proteomes" id="UP001240447">
    <property type="component" value="Unassembled WGS sequence"/>
</dbReference>
<sequence length="327" mass="32830">MRAAVCAGGTFVVRELPDPVPGPGQLLLRVAACGVCGSDLKAHGWMPEGTVMGHEYAGTVVAAGTDVAEAWPVGTPATALPVLGCGACADCGLGDPARCERVAAIGVGGAPGGFAELVVVDAAEAVALPADLDLELGALVEPLAVGLHAVNRARVAPGERVLVVGAGPVGLTVALWAARAGALEVVVSEVSAARRDLALAVGATAVLDPTTEPVGAAYDVVVECVGVPGMLATVIEALAPRGRGVVAGVCVDPDPVSPVAGVVKDVELHFVSYYRRAEFFAAARLLAAGRLPEAMRMISRRVRLDELDAVVVDLAAGSGDAKVLVVP</sequence>
<dbReference type="Pfam" id="PF00107">
    <property type="entry name" value="ADH_zinc_N"/>
    <property type="match status" value="1"/>
</dbReference>
<keyword evidence="9" id="KW-1185">Reference proteome</keyword>
<comment type="caution">
    <text evidence="8">The sequence shown here is derived from an EMBL/GenBank/DDBJ whole genome shotgun (WGS) entry which is preliminary data.</text>
</comment>
<evidence type="ECO:0000256" key="4">
    <source>
        <dbReference type="ARBA" id="ARBA00023002"/>
    </source>
</evidence>
<organism evidence="8 9">
    <name type="scientific">Nocardioides massiliensis</name>
    <dbReference type="NCBI Taxonomy" id="1325935"/>
    <lineage>
        <taxon>Bacteria</taxon>
        <taxon>Bacillati</taxon>
        <taxon>Actinomycetota</taxon>
        <taxon>Actinomycetes</taxon>
        <taxon>Propionibacteriales</taxon>
        <taxon>Nocardioidaceae</taxon>
        <taxon>Nocardioides</taxon>
    </lineage>
</organism>
<keyword evidence="2 5" id="KW-0479">Metal-binding</keyword>
<feature type="domain" description="Alcohol dehydrogenase-like N-terminal" evidence="7">
    <location>
        <begin position="22"/>
        <end position="129"/>
    </location>
</feature>
<dbReference type="EMBL" id="JAUSQM010000001">
    <property type="protein sequence ID" value="MDP9823901.1"/>
    <property type="molecule type" value="Genomic_DNA"/>
</dbReference>
<evidence type="ECO:0000256" key="3">
    <source>
        <dbReference type="ARBA" id="ARBA00022833"/>
    </source>
</evidence>